<dbReference type="CDD" id="cd00081">
    <property type="entry name" value="Hint"/>
    <property type="match status" value="1"/>
</dbReference>
<dbReference type="SMART" id="SM00306">
    <property type="entry name" value="HintN"/>
    <property type="match status" value="1"/>
</dbReference>
<dbReference type="Proteomes" id="UP000176364">
    <property type="component" value="Unassembled WGS sequence"/>
</dbReference>
<evidence type="ECO:0000313" key="4">
    <source>
        <dbReference type="EMBL" id="OGD59374.1"/>
    </source>
</evidence>
<protein>
    <recommendedName>
        <fullName evidence="3">DOD-type homing endonuclease domain-containing protein</fullName>
    </recommendedName>
</protein>
<dbReference type="PROSITE" id="PS50817">
    <property type="entry name" value="INTEIN_N_TER"/>
    <property type="match status" value="1"/>
</dbReference>
<dbReference type="InterPro" id="IPR004860">
    <property type="entry name" value="LAGLIDADG_dom"/>
</dbReference>
<evidence type="ECO:0000256" key="2">
    <source>
        <dbReference type="ARBA" id="ARBA00023000"/>
    </source>
</evidence>
<dbReference type="InterPro" id="IPR030934">
    <property type="entry name" value="Intein_C"/>
</dbReference>
<dbReference type="InterPro" id="IPR027434">
    <property type="entry name" value="Homing_endonucl"/>
</dbReference>
<dbReference type="CDD" id="cd19067">
    <property type="entry name" value="PfuEndoQ-like"/>
    <property type="match status" value="1"/>
</dbReference>
<comment type="caution">
    <text evidence="4">The sequence shown here is derived from an EMBL/GenBank/DDBJ whole genome shotgun (WGS) entry which is preliminary data.</text>
</comment>
<dbReference type="PANTHER" id="PTHR40084:SF1">
    <property type="entry name" value="PHOSPHOTRANSFERASE"/>
    <property type="match status" value="1"/>
</dbReference>
<dbReference type="InterPro" id="IPR006141">
    <property type="entry name" value="Intein_N"/>
</dbReference>
<name>A0A1F5DWB5_9BACT</name>
<dbReference type="Gene3D" id="2.170.16.10">
    <property type="entry name" value="Hedgehog/Intein (Hint) domain"/>
    <property type="match status" value="1"/>
</dbReference>
<evidence type="ECO:0000313" key="5">
    <source>
        <dbReference type="Proteomes" id="UP000176364"/>
    </source>
</evidence>
<dbReference type="InterPro" id="IPR004042">
    <property type="entry name" value="Intein_endonuc_central"/>
</dbReference>
<dbReference type="InterPro" id="IPR036844">
    <property type="entry name" value="Hint_dom_sf"/>
</dbReference>
<feature type="domain" description="DOD-type homing endonuclease" evidence="3">
    <location>
        <begin position="323"/>
        <end position="454"/>
    </location>
</feature>
<dbReference type="SUPFAM" id="SSF51294">
    <property type="entry name" value="Hedgehog/intein (Hint) domain"/>
    <property type="match status" value="1"/>
</dbReference>
<sequence>MQIVADLQLHSKYSRAVSPDMIIPIMTEWGEKKGIDLLATGDWTHPLWFKELEANLEEAGEGIYKLKNSAKKTRFFLSGEISSIYTGGGKGRRVHTLFFAPSLEVVRKINEELVRRGANLMSDGRPIVGLSCQQLCEAVWSIDERVLVVPAHCLLPQEMIHSSNGIKPIGDLKKKDLVLTYKGRYKSITQVLKREYKGEIIRIRPWYFSLGLSTTPEHPYYAIKTVKKCRSTGDVCRPFGRHLNHCQAKHYLQYQPKWIKAEEIEVGDFLLYPVLREKSNLTSFKISDVVSGLQQENGRVRIKMGRGLWTNNIIKFDADFGRLIGYYLAEGYVYGSNGIGFCFNSAEKEFVEDIKNITGKIFGLNQFREYYRKGSGGVELSVSSEILTRLFKSWFYGGEGPKRAGNKRLPDWMLKLNLKFQAELLLGWWQGDKGYTVSRELMNQMKTICLRLKILPGIGVNRLKDFQKRNHYSSIESREIKANSDLYSVSLLTFIEDKFGLKKRLKDVRLERKLDRKHGWIDGNYAYLPVRKIEKSRYDGEVFNLEVDGDNSYVAEFAAVHNCWTPWFSLYGSKSGFDSVEECFGKYADRIYAVETGLSSDPVMNWRIPDLDRRAIVSFSDAHSPKKLGREATVFSGDFNDEVSFNDVAGAIGERFLGKNSGRLKIAYTIEFHPEEGKYHYTGHRTCGVVQSPEETRAKGTVCHVCGRQLTVGVEHRVDELAKDRQEIKPVKKTSEAGVVGYYHPTDSTRPPYVKIVPLHEILAEVVGVVSISSPKVTELYERLIDGVGSEFAVLLKSGLEKIKAVAGERTAEAIQKVRSGEIVVQPGYDGVFGVVKIWGDKSRTDPLQSKSEQTSLF</sequence>
<evidence type="ECO:0000256" key="1">
    <source>
        <dbReference type="ARBA" id="ARBA00022813"/>
    </source>
</evidence>
<dbReference type="PROSITE" id="PS50819">
    <property type="entry name" value="INTEIN_ENDONUCLEASE"/>
    <property type="match status" value="1"/>
</dbReference>
<organism evidence="4 5">
    <name type="scientific">Candidatus Beckwithbacteria bacterium RIFCSPLOWO2_02_FULL_47_23</name>
    <dbReference type="NCBI Taxonomy" id="1797463"/>
    <lineage>
        <taxon>Bacteria</taxon>
        <taxon>Candidatus Beckwithiibacteriota</taxon>
    </lineage>
</organism>
<reference evidence="4 5" key="1">
    <citation type="journal article" date="2016" name="Nat. Commun.">
        <title>Thousands of microbial genomes shed light on interconnected biogeochemical processes in an aquifer system.</title>
        <authorList>
            <person name="Anantharaman K."/>
            <person name="Brown C.T."/>
            <person name="Hug L.A."/>
            <person name="Sharon I."/>
            <person name="Castelle C.J."/>
            <person name="Probst A.J."/>
            <person name="Thomas B.C."/>
            <person name="Singh A."/>
            <person name="Wilkins M.J."/>
            <person name="Karaoz U."/>
            <person name="Brodie E.L."/>
            <person name="Williams K.H."/>
            <person name="Hubbard S.S."/>
            <person name="Banfield J.F."/>
        </authorList>
    </citation>
    <scope>NUCLEOTIDE SEQUENCE [LARGE SCALE GENOMIC DNA]</scope>
</reference>
<gene>
    <name evidence="4" type="ORF">A3I57_01915</name>
</gene>
<dbReference type="Pfam" id="PF14528">
    <property type="entry name" value="LAGLIDADG_3"/>
    <property type="match status" value="1"/>
</dbReference>
<dbReference type="InterPro" id="IPR003587">
    <property type="entry name" value="Hint_dom_N"/>
</dbReference>
<dbReference type="EMBL" id="MEZQ01000036">
    <property type="protein sequence ID" value="OGD59374.1"/>
    <property type="molecule type" value="Genomic_DNA"/>
</dbReference>
<dbReference type="Gene3D" id="3.10.28.10">
    <property type="entry name" value="Homing endonucleases"/>
    <property type="match status" value="1"/>
</dbReference>
<proteinExistence type="predicted"/>
<dbReference type="GO" id="GO:0004519">
    <property type="term" value="F:endonuclease activity"/>
    <property type="evidence" value="ECO:0007669"/>
    <property type="project" value="InterPro"/>
</dbReference>
<keyword evidence="2" id="KW-0651">Protein splicing</keyword>
<evidence type="ECO:0000259" key="3">
    <source>
        <dbReference type="PROSITE" id="PS50819"/>
    </source>
</evidence>
<accession>A0A1F5DWB5</accession>
<dbReference type="GO" id="GO:0016539">
    <property type="term" value="P:intein-mediated protein splicing"/>
    <property type="evidence" value="ECO:0007669"/>
    <property type="project" value="InterPro"/>
</dbReference>
<keyword evidence="1" id="KW-0068">Autocatalytic cleavage</keyword>
<dbReference type="PANTHER" id="PTHR40084">
    <property type="entry name" value="PHOSPHOHYDROLASE, PHP FAMILY"/>
    <property type="match status" value="1"/>
</dbReference>
<dbReference type="NCBIfam" id="TIGR01443">
    <property type="entry name" value="intein_Cterm"/>
    <property type="match status" value="1"/>
</dbReference>
<dbReference type="AlphaFoldDB" id="A0A1F5DWB5"/>
<dbReference type="PROSITE" id="PS50818">
    <property type="entry name" value="INTEIN_C_TER"/>
    <property type="match status" value="1"/>
</dbReference>